<gene>
    <name evidence="2" type="ORF">R3P38DRAFT_3379853</name>
</gene>
<feature type="region of interest" description="Disordered" evidence="1">
    <location>
        <begin position="251"/>
        <end position="278"/>
    </location>
</feature>
<evidence type="ECO:0000256" key="1">
    <source>
        <dbReference type="SAM" id="MobiDB-lite"/>
    </source>
</evidence>
<feature type="region of interest" description="Disordered" evidence="1">
    <location>
        <begin position="1"/>
        <end position="23"/>
    </location>
</feature>
<keyword evidence="3" id="KW-1185">Reference proteome</keyword>
<dbReference type="AlphaFoldDB" id="A0AAV9Z457"/>
<feature type="compositionally biased region" description="Polar residues" evidence="1">
    <location>
        <begin position="1"/>
        <end position="16"/>
    </location>
</feature>
<dbReference type="EMBL" id="JAWWNJ010000217">
    <property type="protein sequence ID" value="KAK6969683.1"/>
    <property type="molecule type" value="Genomic_DNA"/>
</dbReference>
<name>A0AAV9Z457_9AGAR</name>
<dbReference type="Proteomes" id="UP001362999">
    <property type="component" value="Unassembled WGS sequence"/>
</dbReference>
<sequence length="334" mass="37390">MGTWYPSSHTPGSGQNAKLRAQRAPEGVLPLQIICGHHRRAENFSRARTTLLGSFPGPPEGADAWTCNAPLPRHAPRAEPLDKTSTAALLKPQRRAVVPLEHNRAAAIIALRPHQFKSKPAPTSSIALSLRDKSHQHADQLSIHHWLSHSLRPYDQAKCTKPNRRRRPKFEVNPRPPPPLLSPTPPTRSSKPLLDDSPDNPFWVPAPRRPSDWRCRNPDPLIKCRKAKLDDFSPRLPQQPPPLLANTQLLRTSPKTDSPESSLSMSYPTGRGHMKPIGCERPTLTFVFRGKRITRPNPYYNMTSHGPLDFEADNDGSVDRLVLDSQPAGQWRES</sequence>
<feature type="compositionally biased region" description="Polar residues" evidence="1">
    <location>
        <begin position="251"/>
        <end position="267"/>
    </location>
</feature>
<evidence type="ECO:0000313" key="2">
    <source>
        <dbReference type="EMBL" id="KAK6969683.1"/>
    </source>
</evidence>
<accession>A0AAV9Z457</accession>
<organism evidence="2 3">
    <name type="scientific">Favolaschia claudopus</name>
    <dbReference type="NCBI Taxonomy" id="2862362"/>
    <lineage>
        <taxon>Eukaryota</taxon>
        <taxon>Fungi</taxon>
        <taxon>Dikarya</taxon>
        <taxon>Basidiomycota</taxon>
        <taxon>Agaricomycotina</taxon>
        <taxon>Agaricomycetes</taxon>
        <taxon>Agaricomycetidae</taxon>
        <taxon>Agaricales</taxon>
        <taxon>Marasmiineae</taxon>
        <taxon>Mycenaceae</taxon>
        <taxon>Favolaschia</taxon>
    </lineage>
</organism>
<protein>
    <submittedName>
        <fullName evidence="2">Uncharacterized protein</fullName>
    </submittedName>
</protein>
<comment type="caution">
    <text evidence="2">The sequence shown here is derived from an EMBL/GenBank/DDBJ whole genome shotgun (WGS) entry which is preliminary data.</text>
</comment>
<feature type="compositionally biased region" description="Pro residues" evidence="1">
    <location>
        <begin position="174"/>
        <end position="186"/>
    </location>
</feature>
<evidence type="ECO:0000313" key="3">
    <source>
        <dbReference type="Proteomes" id="UP001362999"/>
    </source>
</evidence>
<feature type="region of interest" description="Disordered" evidence="1">
    <location>
        <begin position="154"/>
        <end position="217"/>
    </location>
</feature>
<proteinExistence type="predicted"/>
<reference evidence="2 3" key="1">
    <citation type="journal article" date="2024" name="J Genomics">
        <title>Draft genome sequencing and assembly of Favolaschia claudopus CIRM-BRFM 2984 isolated from oak limbs.</title>
        <authorList>
            <person name="Navarro D."/>
            <person name="Drula E."/>
            <person name="Chaduli D."/>
            <person name="Cazenave R."/>
            <person name="Ahrendt S."/>
            <person name="Wang J."/>
            <person name="Lipzen A."/>
            <person name="Daum C."/>
            <person name="Barry K."/>
            <person name="Grigoriev I.V."/>
            <person name="Favel A."/>
            <person name="Rosso M.N."/>
            <person name="Martin F."/>
        </authorList>
    </citation>
    <scope>NUCLEOTIDE SEQUENCE [LARGE SCALE GENOMIC DNA]</scope>
    <source>
        <strain evidence="2 3">CIRM-BRFM 2984</strain>
    </source>
</reference>